<keyword evidence="4" id="KW-1185">Reference proteome</keyword>
<dbReference type="PANTHER" id="PTHR43802">
    <property type="entry name" value="ENOYL-COA HYDRATASE"/>
    <property type="match status" value="1"/>
</dbReference>
<evidence type="ECO:0000256" key="2">
    <source>
        <dbReference type="RuleBase" id="RU003707"/>
    </source>
</evidence>
<evidence type="ECO:0000313" key="4">
    <source>
        <dbReference type="Proteomes" id="UP000243904"/>
    </source>
</evidence>
<accession>A0A1H1RZL7</accession>
<dbReference type="Gene3D" id="3.90.226.10">
    <property type="entry name" value="2-enoyl-CoA Hydratase, Chain A, domain 1"/>
    <property type="match status" value="1"/>
</dbReference>
<name>A0A1H1RZL7_9BRAD</name>
<dbReference type="GO" id="GO:0003824">
    <property type="term" value="F:catalytic activity"/>
    <property type="evidence" value="ECO:0007669"/>
    <property type="project" value="InterPro"/>
</dbReference>
<dbReference type="RefSeq" id="WP_167558670.1">
    <property type="nucleotide sequence ID" value="NZ_LT629750.1"/>
</dbReference>
<dbReference type="NCBIfam" id="NF006108">
    <property type="entry name" value="PRK08259.1"/>
    <property type="match status" value="1"/>
</dbReference>
<dbReference type="Gene3D" id="1.10.287.2460">
    <property type="match status" value="1"/>
</dbReference>
<sequence>MPAADVEMTGTDPKLLVETDGPVTVITINRPAVRNALDNETAASLTQALRAFDASPDAKVAVLTGAGGHFCAGADLKVLAAGQDYKPWAGDVDGPCHDILGKPVIAAVAGFACAGGLGIALRCDLRVAERSATFAVLSRRWGVPMSDGTTVRLPRLVGTGRALDMLLTARKIGGEEAVAIGLADRLAPDGEALKMAIELAHEISAFPQIAMRSDRLSAIRQWDLSEAEAIAQEMLLAAEARRLEARAGAASFAAGAGRHGTKREA</sequence>
<organism evidence="3 4">
    <name type="scientific">Bradyrhizobium canariense</name>
    <dbReference type="NCBI Taxonomy" id="255045"/>
    <lineage>
        <taxon>Bacteria</taxon>
        <taxon>Pseudomonadati</taxon>
        <taxon>Pseudomonadota</taxon>
        <taxon>Alphaproteobacteria</taxon>
        <taxon>Hyphomicrobiales</taxon>
        <taxon>Nitrobacteraceae</taxon>
        <taxon>Bradyrhizobium</taxon>
    </lineage>
</organism>
<dbReference type="Proteomes" id="UP000243904">
    <property type="component" value="Chromosome I"/>
</dbReference>
<dbReference type="Pfam" id="PF00378">
    <property type="entry name" value="ECH_1"/>
    <property type="match status" value="1"/>
</dbReference>
<proteinExistence type="inferred from homology"/>
<dbReference type="EMBL" id="LT629750">
    <property type="protein sequence ID" value="SDS41162.1"/>
    <property type="molecule type" value="Genomic_DNA"/>
</dbReference>
<dbReference type="InterPro" id="IPR018376">
    <property type="entry name" value="Enoyl-CoA_hyd/isom_CS"/>
</dbReference>
<evidence type="ECO:0000256" key="1">
    <source>
        <dbReference type="ARBA" id="ARBA00005254"/>
    </source>
</evidence>
<dbReference type="SUPFAM" id="SSF52096">
    <property type="entry name" value="ClpP/crotonase"/>
    <property type="match status" value="1"/>
</dbReference>
<reference evidence="4" key="1">
    <citation type="submission" date="2016-10" db="EMBL/GenBank/DDBJ databases">
        <authorList>
            <person name="Varghese N."/>
            <person name="Submissions S."/>
        </authorList>
    </citation>
    <scope>NUCLEOTIDE SEQUENCE [LARGE SCALE GENOMIC DNA]</scope>
    <source>
        <strain evidence="4">GAS369</strain>
    </source>
</reference>
<gene>
    <name evidence="3" type="ORF">SAMN05444158_1980</name>
</gene>
<dbReference type="PROSITE" id="PS00166">
    <property type="entry name" value="ENOYL_COA_HYDRATASE"/>
    <property type="match status" value="1"/>
</dbReference>
<dbReference type="InterPro" id="IPR001753">
    <property type="entry name" value="Enoyl-CoA_hydra/iso"/>
</dbReference>
<dbReference type="CDD" id="cd06558">
    <property type="entry name" value="crotonase-like"/>
    <property type="match status" value="1"/>
</dbReference>
<dbReference type="PANTHER" id="PTHR43802:SF1">
    <property type="entry name" value="IP11341P-RELATED"/>
    <property type="match status" value="1"/>
</dbReference>
<protein>
    <submittedName>
        <fullName evidence="3">Enoyl-CoA hydratase</fullName>
    </submittedName>
</protein>
<comment type="similarity">
    <text evidence="1 2">Belongs to the enoyl-CoA hydratase/isomerase family.</text>
</comment>
<dbReference type="AlphaFoldDB" id="A0A1H1RZL7"/>
<evidence type="ECO:0000313" key="3">
    <source>
        <dbReference type="EMBL" id="SDS41162.1"/>
    </source>
</evidence>
<dbReference type="InterPro" id="IPR029045">
    <property type="entry name" value="ClpP/crotonase-like_dom_sf"/>
</dbReference>